<reference evidence="2 3" key="1">
    <citation type="submission" date="2019-07" db="EMBL/GenBank/DDBJ databases">
        <title>Genomic Encyclopedia of Type Strains, Phase IV (KMG-IV): sequencing the most valuable type-strain genomes for metagenomic binning, comparative biology and taxonomic classification.</title>
        <authorList>
            <person name="Goeker M."/>
        </authorList>
    </citation>
    <scope>NUCLEOTIDE SEQUENCE [LARGE SCALE GENOMIC DNA]</scope>
    <source>
        <strain evidence="2 3">DSM 18961</strain>
    </source>
</reference>
<gene>
    <name evidence="2" type="ORF">C7447_104175</name>
</gene>
<proteinExistence type="predicted"/>
<dbReference type="RefSeq" id="WP_148870827.1">
    <property type="nucleotide sequence ID" value="NZ_VNIA01000004.1"/>
</dbReference>
<feature type="domain" description="DUF2147" evidence="1">
    <location>
        <begin position="42"/>
        <end position="158"/>
    </location>
</feature>
<dbReference type="EMBL" id="VNIA01000004">
    <property type="protein sequence ID" value="TYP97486.1"/>
    <property type="molecule type" value="Genomic_DNA"/>
</dbReference>
<comment type="caution">
    <text evidence="2">The sequence shown here is derived from an EMBL/GenBank/DDBJ whole genome shotgun (WGS) entry which is preliminary data.</text>
</comment>
<dbReference type="Proteomes" id="UP000323136">
    <property type="component" value="Unassembled WGS sequence"/>
</dbReference>
<dbReference type="PANTHER" id="PTHR36919:SF2">
    <property type="entry name" value="BLL6627 PROTEIN"/>
    <property type="match status" value="1"/>
</dbReference>
<dbReference type="AlphaFoldDB" id="A0A5S5DR49"/>
<evidence type="ECO:0000313" key="2">
    <source>
        <dbReference type="EMBL" id="TYP97486.1"/>
    </source>
</evidence>
<dbReference type="Gene3D" id="2.40.128.520">
    <property type="match status" value="1"/>
</dbReference>
<dbReference type="InterPro" id="IPR019223">
    <property type="entry name" value="DUF2147"/>
</dbReference>
<evidence type="ECO:0000313" key="3">
    <source>
        <dbReference type="Proteomes" id="UP000323136"/>
    </source>
</evidence>
<accession>A0A5S5DR49</accession>
<dbReference type="PANTHER" id="PTHR36919">
    <property type="entry name" value="BLR1215 PROTEIN"/>
    <property type="match status" value="1"/>
</dbReference>
<protein>
    <submittedName>
        <fullName evidence="2">Uncharacterized protein (DUF2147 family)</fullName>
    </submittedName>
</protein>
<name>A0A5S5DR49_9FLAO</name>
<keyword evidence="3" id="KW-1185">Reference proteome</keyword>
<evidence type="ECO:0000259" key="1">
    <source>
        <dbReference type="Pfam" id="PF09917"/>
    </source>
</evidence>
<sequence length="160" mass="18586">MKKLSKKKVGFIVLTLILLIIILMAQTPNIDENFRDPDKIIGTWRSTAKDSQMEIYKSRKTYKGRLIEGWGLELYEKDGKTFKKDSKNPDANLQNRTLANMEFISEMTFENGAYIGGKLYMAQIGKSVNCRIYFKKDELIMRIYLGFPILGITKKWSRVE</sequence>
<dbReference type="Pfam" id="PF09917">
    <property type="entry name" value="DUF2147"/>
    <property type="match status" value="1"/>
</dbReference>
<organism evidence="2 3">
    <name type="scientific">Tenacibaculum adriaticum</name>
    <dbReference type="NCBI Taxonomy" id="413713"/>
    <lineage>
        <taxon>Bacteria</taxon>
        <taxon>Pseudomonadati</taxon>
        <taxon>Bacteroidota</taxon>
        <taxon>Flavobacteriia</taxon>
        <taxon>Flavobacteriales</taxon>
        <taxon>Flavobacteriaceae</taxon>
        <taxon>Tenacibaculum</taxon>
    </lineage>
</organism>
<dbReference type="OrthoDB" id="9814399at2"/>